<evidence type="ECO:0000256" key="6">
    <source>
        <dbReference type="ARBA" id="ARBA00022777"/>
    </source>
</evidence>
<evidence type="ECO:0000259" key="11">
    <source>
        <dbReference type="Pfam" id="PF00288"/>
    </source>
</evidence>
<dbReference type="Proteomes" id="UP000183987">
    <property type="component" value="Unassembled WGS sequence"/>
</dbReference>
<protein>
    <recommendedName>
        <fullName evidence="3 10">4-diphosphocytidyl-2-C-methyl-D-erythritol kinase</fullName>
        <shortName evidence="10">CMK</shortName>
        <ecNumber evidence="2 10">2.7.1.148</ecNumber>
    </recommendedName>
    <alternativeName>
        <fullName evidence="9 10">4-(cytidine-5'-diphospho)-2-C-methyl-D-erythritol kinase</fullName>
    </alternativeName>
</protein>
<evidence type="ECO:0000256" key="8">
    <source>
        <dbReference type="ARBA" id="ARBA00023229"/>
    </source>
</evidence>
<evidence type="ECO:0000256" key="5">
    <source>
        <dbReference type="ARBA" id="ARBA00022741"/>
    </source>
</evidence>
<evidence type="ECO:0000256" key="3">
    <source>
        <dbReference type="ARBA" id="ARBA00017473"/>
    </source>
</evidence>
<evidence type="ECO:0000256" key="1">
    <source>
        <dbReference type="ARBA" id="ARBA00009684"/>
    </source>
</evidence>
<keyword evidence="5 10" id="KW-0547">Nucleotide-binding</keyword>
<dbReference type="NCBIfam" id="NF011202">
    <property type="entry name" value="PRK14608.1"/>
    <property type="match status" value="1"/>
</dbReference>
<dbReference type="GO" id="GO:0005524">
    <property type="term" value="F:ATP binding"/>
    <property type="evidence" value="ECO:0007669"/>
    <property type="project" value="UniProtKB-UniRule"/>
</dbReference>
<evidence type="ECO:0000256" key="7">
    <source>
        <dbReference type="ARBA" id="ARBA00022840"/>
    </source>
</evidence>
<keyword evidence="6 10" id="KW-0418">Kinase</keyword>
<keyword evidence="8 10" id="KW-0414">Isoprene biosynthesis</keyword>
<comment type="pathway">
    <text evidence="10">Isoprenoid biosynthesis; isopentenyl diphosphate biosynthesis via DXP pathway; isopentenyl diphosphate from 1-deoxy-D-xylulose 5-phosphate: step 3/6.</text>
</comment>
<dbReference type="STRING" id="366533.SAMN05444339_10123"/>
<feature type="active site" evidence="10">
    <location>
        <position position="11"/>
    </location>
</feature>
<feature type="binding site" evidence="10">
    <location>
        <begin position="96"/>
        <end position="106"/>
    </location>
    <ligand>
        <name>ATP</name>
        <dbReference type="ChEBI" id="CHEBI:30616"/>
    </ligand>
</feature>
<dbReference type="GO" id="GO:0050515">
    <property type="term" value="F:4-(cytidine 5'-diphospho)-2-C-methyl-D-erythritol kinase activity"/>
    <property type="evidence" value="ECO:0007669"/>
    <property type="project" value="UniProtKB-UniRule"/>
</dbReference>
<dbReference type="SUPFAM" id="SSF55060">
    <property type="entry name" value="GHMP Kinase, C-terminal domain"/>
    <property type="match status" value="1"/>
</dbReference>
<feature type="active site" evidence="10">
    <location>
        <position position="137"/>
    </location>
</feature>
<proteinExistence type="inferred from homology"/>
<dbReference type="InterPro" id="IPR014721">
    <property type="entry name" value="Ribsml_uS5_D2-typ_fold_subgr"/>
</dbReference>
<dbReference type="Gene3D" id="3.30.70.890">
    <property type="entry name" value="GHMP kinase, C-terminal domain"/>
    <property type="match status" value="1"/>
</dbReference>
<gene>
    <name evidence="10" type="primary">ispE</name>
    <name evidence="13" type="ORF">SAMN05444339_10123</name>
</gene>
<name>A0A1M4SGW0_LOKAT</name>
<dbReference type="HAMAP" id="MF_00061">
    <property type="entry name" value="IspE"/>
    <property type="match status" value="1"/>
</dbReference>
<dbReference type="OrthoDB" id="9809438at2"/>
<dbReference type="InterPro" id="IPR020568">
    <property type="entry name" value="Ribosomal_Su5_D2-typ_SF"/>
</dbReference>
<dbReference type="InterPro" id="IPR004424">
    <property type="entry name" value="IspE"/>
</dbReference>
<dbReference type="PIRSF" id="PIRSF010376">
    <property type="entry name" value="IspE"/>
    <property type="match status" value="1"/>
</dbReference>
<evidence type="ECO:0000256" key="2">
    <source>
        <dbReference type="ARBA" id="ARBA00012052"/>
    </source>
</evidence>
<dbReference type="RefSeq" id="WP_072855193.1">
    <property type="nucleotide sequence ID" value="NZ_FQUE01000001.1"/>
</dbReference>
<dbReference type="SUPFAM" id="SSF54211">
    <property type="entry name" value="Ribosomal protein S5 domain 2-like"/>
    <property type="match status" value="1"/>
</dbReference>
<organism evidence="13 14">
    <name type="scientific">Loktanella atrilutea</name>
    <dbReference type="NCBI Taxonomy" id="366533"/>
    <lineage>
        <taxon>Bacteria</taxon>
        <taxon>Pseudomonadati</taxon>
        <taxon>Pseudomonadota</taxon>
        <taxon>Alphaproteobacteria</taxon>
        <taxon>Rhodobacterales</taxon>
        <taxon>Roseobacteraceae</taxon>
        <taxon>Loktanella</taxon>
    </lineage>
</organism>
<dbReference type="Pfam" id="PF00288">
    <property type="entry name" value="GHMP_kinases_N"/>
    <property type="match status" value="1"/>
</dbReference>
<evidence type="ECO:0000256" key="4">
    <source>
        <dbReference type="ARBA" id="ARBA00022679"/>
    </source>
</evidence>
<reference evidence="14" key="1">
    <citation type="submission" date="2016-11" db="EMBL/GenBank/DDBJ databases">
        <authorList>
            <person name="Varghese N."/>
            <person name="Submissions S."/>
        </authorList>
    </citation>
    <scope>NUCLEOTIDE SEQUENCE [LARGE SCALE GENOMIC DNA]</scope>
    <source>
        <strain evidence="14">DSM 29326</strain>
    </source>
</reference>
<evidence type="ECO:0000313" key="14">
    <source>
        <dbReference type="Proteomes" id="UP000183987"/>
    </source>
</evidence>
<comment type="catalytic activity">
    <reaction evidence="10">
        <text>4-CDP-2-C-methyl-D-erythritol + ATP = 4-CDP-2-C-methyl-D-erythritol 2-phosphate + ADP + H(+)</text>
        <dbReference type="Rhea" id="RHEA:18437"/>
        <dbReference type="ChEBI" id="CHEBI:15378"/>
        <dbReference type="ChEBI" id="CHEBI:30616"/>
        <dbReference type="ChEBI" id="CHEBI:57823"/>
        <dbReference type="ChEBI" id="CHEBI:57919"/>
        <dbReference type="ChEBI" id="CHEBI:456216"/>
        <dbReference type="EC" id="2.7.1.148"/>
    </reaction>
</comment>
<comment type="similarity">
    <text evidence="1 10">Belongs to the GHMP kinase family. IspE subfamily.</text>
</comment>
<dbReference type="GO" id="GO:0019288">
    <property type="term" value="P:isopentenyl diphosphate biosynthetic process, methylerythritol 4-phosphate pathway"/>
    <property type="evidence" value="ECO:0007669"/>
    <property type="project" value="UniProtKB-UniRule"/>
</dbReference>
<dbReference type="InterPro" id="IPR036554">
    <property type="entry name" value="GHMP_kinase_C_sf"/>
</dbReference>
<dbReference type="AlphaFoldDB" id="A0A1M4SGW0"/>
<keyword evidence="7 10" id="KW-0067">ATP-binding</keyword>
<keyword evidence="4 10" id="KW-0808">Transferase</keyword>
<feature type="domain" description="GHMP kinase N-terminal" evidence="11">
    <location>
        <begin position="68"/>
        <end position="144"/>
    </location>
</feature>
<dbReference type="EMBL" id="FQUE01000001">
    <property type="protein sequence ID" value="SHE31504.1"/>
    <property type="molecule type" value="Genomic_DNA"/>
</dbReference>
<dbReference type="UniPathway" id="UPA00056">
    <property type="reaction ID" value="UER00094"/>
</dbReference>
<accession>A0A1M4SGW0</accession>
<evidence type="ECO:0000256" key="10">
    <source>
        <dbReference type="HAMAP-Rule" id="MF_00061"/>
    </source>
</evidence>
<dbReference type="InterPro" id="IPR006204">
    <property type="entry name" value="GHMP_kinase_N_dom"/>
</dbReference>
<evidence type="ECO:0000256" key="9">
    <source>
        <dbReference type="ARBA" id="ARBA00032554"/>
    </source>
</evidence>
<keyword evidence="14" id="KW-1185">Reference proteome</keyword>
<dbReference type="InterPro" id="IPR013750">
    <property type="entry name" value="GHMP_kinase_C_dom"/>
</dbReference>
<dbReference type="GO" id="GO:0016114">
    <property type="term" value="P:terpenoid biosynthetic process"/>
    <property type="evidence" value="ECO:0007669"/>
    <property type="project" value="UniProtKB-UniRule"/>
</dbReference>
<dbReference type="Pfam" id="PF08544">
    <property type="entry name" value="GHMP_kinases_C"/>
    <property type="match status" value="1"/>
</dbReference>
<evidence type="ECO:0000259" key="12">
    <source>
        <dbReference type="Pfam" id="PF08544"/>
    </source>
</evidence>
<comment type="function">
    <text evidence="10">Catalyzes the phosphorylation of the position 2 hydroxy group of 4-diphosphocytidyl-2C-methyl-D-erythritol.</text>
</comment>
<dbReference type="PANTHER" id="PTHR43527:SF2">
    <property type="entry name" value="4-DIPHOSPHOCYTIDYL-2-C-METHYL-D-ERYTHRITOL KINASE, CHLOROPLASTIC"/>
    <property type="match status" value="1"/>
</dbReference>
<dbReference type="NCBIfam" id="TIGR00154">
    <property type="entry name" value="ispE"/>
    <property type="match status" value="1"/>
</dbReference>
<feature type="domain" description="GHMP kinase C-terminal" evidence="12">
    <location>
        <begin position="211"/>
        <end position="270"/>
    </location>
</feature>
<sequence length="287" mass="30189">MSRLTADAPAKVNLTLHVTGQRDDGYHTLDSLVVFVDLGDRLTVQPAPDLRLTVGGPFAQGVPTDDRNLVLRAAHALARVRGVDRGAGLQLEKNLPHAAGVGGGSADAAAALTLLAAFWDVTPLPADHPEVLALGADVPACLSGPGPLHMTGTGDHIAHAPALPDCALVLVNPRVKTPTPQVFKALASRHNDPMADLPHGMAFDDFAHWLSHQRNDLLDTARSMAPDIDRVLDRLQRLPAVKAVGLSGSGATCWALVQDMAAARLTARAVQVAEMAWWVAPAAVQRA</sequence>
<dbReference type="EC" id="2.7.1.148" evidence="2 10"/>
<evidence type="ECO:0000313" key="13">
    <source>
        <dbReference type="EMBL" id="SHE31504.1"/>
    </source>
</evidence>
<dbReference type="Gene3D" id="3.30.230.10">
    <property type="match status" value="1"/>
</dbReference>
<dbReference type="PANTHER" id="PTHR43527">
    <property type="entry name" value="4-DIPHOSPHOCYTIDYL-2-C-METHYL-D-ERYTHRITOL KINASE, CHLOROPLASTIC"/>
    <property type="match status" value="1"/>
</dbReference>